<dbReference type="EMBL" id="CP000409">
    <property type="protein sequence ID" value="ABV73126.1"/>
    <property type="molecule type" value="Genomic_DNA"/>
</dbReference>
<gene>
    <name evidence="1" type="ordered locus">A1E_00890</name>
</gene>
<reference evidence="2" key="1">
    <citation type="submission" date="2007-09" db="EMBL/GenBank/DDBJ databases">
        <title>Complete genome sequence of Rickettsia canadensis.</title>
        <authorList>
            <person name="Madan A."/>
            <person name="Fahey J."/>
            <person name="Helton E."/>
            <person name="Ketteman M."/>
            <person name="Madan A."/>
            <person name="Rodrigues S."/>
            <person name="Sanchez A."/>
            <person name="Whiting M."/>
            <person name="Dasch G."/>
            <person name="Eremeeva M."/>
        </authorList>
    </citation>
    <scope>NUCLEOTIDE SEQUENCE [LARGE SCALE GENOMIC DNA]</scope>
    <source>
        <strain evidence="2">McKiel</strain>
    </source>
</reference>
<protein>
    <submittedName>
        <fullName evidence="1">Uncharacterized protein</fullName>
    </submittedName>
</protein>
<evidence type="ECO:0000313" key="1">
    <source>
        <dbReference type="EMBL" id="ABV73126.1"/>
    </source>
</evidence>
<sequence>MFLESNPNVLIHEVAEHGKKDLVVEILDAN</sequence>
<proteinExistence type="predicted"/>
<dbReference type="HOGENOM" id="CLU_3405153_0_0_5"/>
<accession>A8EXP3</accession>
<name>A8EXP3_RICCK</name>
<organism evidence="1 2">
    <name type="scientific">Rickettsia canadensis (strain McKiel)</name>
    <dbReference type="NCBI Taxonomy" id="293613"/>
    <lineage>
        <taxon>Bacteria</taxon>
        <taxon>Pseudomonadati</taxon>
        <taxon>Pseudomonadota</taxon>
        <taxon>Alphaproteobacteria</taxon>
        <taxon>Rickettsiales</taxon>
        <taxon>Rickettsiaceae</taxon>
        <taxon>Rickettsieae</taxon>
        <taxon>Rickettsia</taxon>
        <taxon>belli group</taxon>
    </lineage>
</organism>
<dbReference type="Proteomes" id="UP000007056">
    <property type="component" value="Chromosome"/>
</dbReference>
<evidence type="ECO:0000313" key="2">
    <source>
        <dbReference type="Proteomes" id="UP000007056"/>
    </source>
</evidence>
<dbReference type="AlphaFoldDB" id="A8EXP3"/>
<dbReference type="KEGG" id="rcm:A1E_00890"/>